<evidence type="ECO:0000313" key="4">
    <source>
        <dbReference type="EMBL" id="HET46921.1"/>
    </source>
</evidence>
<proteinExistence type="predicted"/>
<dbReference type="PANTHER" id="PTHR46429:SF1">
    <property type="entry name" value="23S RRNA (GUANOSINE-2'-O-)-METHYLTRANSFERASE RLMB"/>
    <property type="match status" value="1"/>
</dbReference>
<dbReference type="GO" id="GO:0005829">
    <property type="term" value="C:cytosol"/>
    <property type="evidence" value="ECO:0007669"/>
    <property type="project" value="TreeGrafter"/>
</dbReference>
<evidence type="ECO:0000256" key="1">
    <source>
        <dbReference type="ARBA" id="ARBA00022603"/>
    </source>
</evidence>
<evidence type="ECO:0000256" key="2">
    <source>
        <dbReference type="ARBA" id="ARBA00022679"/>
    </source>
</evidence>
<dbReference type="SMART" id="SM00967">
    <property type="entry name" value="SpoU_sub_bind"/>
    <property type="match status" value="1"/>
</dbReference>
<dbReference type="SUPFAM" id="SSF55315">
    <property type="entry name" value="L30e-like"/>
    <property type="match status" value="1"/>
</dbReference>
<dbReference type="InterPro" id="IPR029028">
    <property type="entry name" value="Alpha/beta_knot_MTases"/>
</dbReference>
<dbReference type="GO" id="GO:0006396">
    <property type="term" value="P:RNA processing"/>
    <property type="evidence" value="ECO:0007669"/>
    <property type="project" value="InterPro"/>
</dbReference>
<dbReference type="GO" id="GO:0008173">
    <property type="term" value="F:RNA methyltransferase activity"/>
    <property type="evidence" value="ECO:0007669"/>
    <property type="project" value="InterPro"/>
</dbReference>
<dbReference type="InterPro" id="IPR001537">
    <property type="entry name" value="SpoU_MeTrfase"/>
</dbReference>
<dbReference type="Pfam" id="PF08032">
    <property type="entry name" value="SpoU_sub_bind"/>
    <property type="match status" value="1"/>
</dbReference>
<sequence>MWVGGRGLPPWRWCCLSGTNWVVGFHAVAAALEREPSRVEVVWLGEGVGGNRARTVLELARQAGVRFAVVPRRELDRVAEGAAHNGFAARLAPAPLADAEPLLATASPVCLLGLDGVQDPHNLGAVIRVAAAFSLGGVVVAGPHPPPLGGAAAKVAAGTLPLVRVARVGALGDFARQAQEAGFTVLGADARGEPVHRVELPDRLLLCLGGEEGLRAKTQRFLDGVVAIPIAREVESLNLAVACGILAWEWRRRWGET</sequence>
<name>A0A7C2NDW9_9BACT</name>
<accession>A0A7C2NDW9</accession>
<dbReference type="Gene3D" id="3.30.1330.30">
    <property type="match status" value="1"/>
</dbReference>
<comment type="caution">
    <text evidence="4">The sequence shown here is derived from an EMBL/GenBank/DDBJ whole genome shotgun (WGS) entry which is preliminary data.</text>
</comment>
<dbReference type="InterPro" id="IPR004441">
    <property type="entry name" value="rRNA_MeTrfase_TrmH"/>
</dbReference>
<dbReference type="GO" id="GO:0003723">
    <property type="term" value="F:RNA binding"/>
    <property type="evidence" value="ECO:0007669"/>
    <property type="project" value="InterPro"/>
</dbReference>
<gene>
    <name evidence="4" type="ORF">ENQ31_01980</name>
</gene>
<evidence type="ECO:0000259" key="3">
    <source>
        <dbReference type="SMART" id="SM00967"/>
    </source>
</evidence>
<dbReference type="EMBL" id="DSMR01000138">
    <property type="protein sequence ID" value="HET46921.1"/>
    <property type="molecule type" value="Genomic_DNA"/>
</dbReference>
<keyword evidence="1 4" id="KW-0489">Methyltransferase</keyword>
<dbReference type="AlphaFoldDB" id="A0A7C2NDW9"/>
<dbReference type="PANTHER" id="PTHR46429">
    <property type="entry name" value="23S RRNA (GUANOSINE-2'-O-)-METHYLTRANSFERASE RLMB"/>
    <property type="match status" value="1"/>
</dbReference>
<dbReference type="InterPro" id="IPR013123">
    <property type="entry name" value="SpoU_subst-bd"/>
</dbReference>
<organism evidence="4">
    <name type="scientific">Thermoanaerobaculum aquaticum</name>
    <dbReference type="NCBI Taxonomy" id="1312852"/>
    <lineage>
        <taxon>Bacteria</taxon>
        <taxon>Pseudomonadati</taxon>
        <taxon>Acidobacteriota</taxon>
        <taxon>Thermoanaerobaculia</taxon>
        <taxon>Thermoanaerobaculales</taxon>
        <taxon>Thermoanaerobaculaceae</taxon>
        <taxon>Thermoanaerobaculum</taxon>
    </lineage>
</organism>
<dbReference type="Gene3D" id="3.40.1280.10">
    <property type="match status" value="1"/>
</dbReference>
<reference evidence="4" key="1">
    <citation type="journal article" date="2020" name="mSystems">
        <title>Genome- and Community-Level Interaction Insights into Carbon Utilization and Element Cycling Functions of Hydrothermarchaeota in Hydrothermal Sediment.</title>
        <authorList>
            <person name="Zhou Z."/>
            <person name="Liu Y."/>
            <person name="Xu W."/>
            <person name="Pan J."/>
            <person name="Luo Z.H."/>
            <person name="Li M."/>
        </authorList>
    </citation>
    <scope>NUCLEOTIDE SEQUENCE [LARGE SCALE GENOMIC DNA]</scope>
    <source>
        <strain evidence="4">SpSt-299</strain>
    </source>
</reference>
<keyword evidence="2 4" id="KW-0808">Transferase</keyword>
<feature type="domain" description="RNA 2-O ribose methyltransferase substrate binding" evidence="3">
    <location>
        <begin position="21"/>
        <end position="97"/>
    </location>
</feature>
<dbReference type="SUPFAM" id="SSF75217">
    <property type="entry name" value="alpha/beta knot"/>
    <property type="match status" value="1"/>
</dbReference>
<dbReference type="InterPro" id="IPR029026">
    <property type="entry name" value="tRNA_m1G_MTases_N"/>
</dbReference>
<dbReference type="Pfam" id="PF00588">
    <property type="entry name" value="SpoU_methylase"/>
    <property type="match status" value="1"/>
</dbReference>
<dbReference type="GO" id="GO:0032259">
    <property type="term" value="P:methylation"/>
    <property type="evidence" value="ECO:0007669"/>
    <property type="project" value="UniProtKB-KW"/>
</dbReference>
<dbReference type="InterPro" id="IPR029064">
    <property type="entry name" value="Ribosomal_eL30-like_sf"/>
</dbReference>
<protein>
    <submittedName>
        <fullName evidence="4">RNA methyltransferase</fullName>
    </submittedName>
</protein>